<dbReference type="InterPro" id="IPR009057">
    <property type="entry name" value="Homeodomain-like_sf"/>
</dbReference>
<evidence type="ECO:0000256" key="1">
    <source>
        <dbReference type="ARBA" id="ARBA00023125"/>
    </source>
</evidence>
<comment type="caution">
    <text evidence="4">The sequence shown here is derived from an EMBL/GenBank/DDBJ whole genome shotgun (WGS) entry which is preliminary data.</text>
</comment>
<dbReference type="GO" id="GO:0003677">
    <property type="term" value="F:DNA binding"/>
    <property type="evidence" value="ECO:0007669"/>
    <property type="project" value="UniProtKB-UniRule"/>
</dbReference>
<dbReference type="SUPFAM" id="SSF46689">
    <property type="entry name" value="Homeodomain-like"/>
    <property type="match status" value="1"/>
</dbReference>
<dbReference type="AlphaFoldDB" id="A0A261F5P3"/>
<dbReference type="Gene3D" id="1.10.357.10">
    <property type="entry name" value="Tetracycline Repressor, domain 2"/>
    <property type="match status" value="1"/>
</dbReference>
<feature type="DNA-binding region" description="H-T-H motif" evidence="2">
    <location>
        <begin position="31"/>
        <end position="50"/>
    </location>
</feature>
<evidence type="ECO:0000313" key="4">
    <source>
        <dbReference type="EMBL" id="OZG54385.1"/>
    </source>
</evidence>
<keyword evidence="1 2" id="KW-0238">DNA-binding</keyword>
<name>A0A261F5P3_9BIFI</name>
<dbReference type="EMBL" id="MWWT01000005">
    <property type="protein sequence ID" value="OZG54385.1"/>
    <property type="molecule type" value="Genomic_DNA"/>
</dbReference>
<reference evidence="4 5" key="1">
    <citation type="journal article" date="2017" name="BMC Genomics">
        <title>Comparative genomic and phylogenomic analyses of the Bifidobacteriaceae family.</title>
        <authorList>
            <person name="Lugli G.A."/>
            <person name="Milani C."/>
            <person name="Turroni F."/>
            <person name="Duranti S."/>
            <person name="Mancabelli L."/>
            <person name="Mangifesta M."/>
            <person name="Ferrario C."/>
            <person name="Modesto M."/>
            <person name="Mattarelli P."/>
            <person name="Jiri K."/>
            <person name="van Sinderen D."/>
            <person name="Ventura M."/>
        </authorList>
    </citation>
    <scope>NUCLEOTIDE SEQUENCE [LARGE SCALE GENOMIC DNA]</scope>
    <source>
        <strain evidence="4 5">DSM 24762</strain>
    </source>
</reference>
<keyword evidence="5" id="KW-1185">Reference proteome</keyword>
<proteinExistence type="predicted"/>
<organism evidence="4 5">
    <name type="scientific">Alloscardovia macacae</name>
    <dbReference type="NCBI Taxonomy" id="1160091"/>
    <lineage>
        <taxon>Bacteria</taxon>
        <taxon>Bacillati</taxon>
        <taxon>Actinomycetota</taxon>
        <taxon>Actinomycetes</taxon>
        <taxon>Bifidobacteriales</taxon>
        <taxon>Bifidobacteriaceae</taxon>
        <taxon>Alloscardovia</taxon>
    </lineage>
</organism>
<evidence type="ECO:0000256" key="2">
    <source>
        <dbReference type="PROSITE-ProRule" id="PRU00335"/>
    </source>
</evidence>
<dbReference type="RefSeq" id="WP_244568859.1">
    <property type="nucleotide sequence ID" value="NZ_JBHLWS010000013.1"/>
</dbReference>
<sequence length="209" mass="24116">MAVRMQRDERIDDIVRVTTELIGKKGYYGTSIQEIADNVGLSQAGVLKHVKTKKNLLELVLAQYDGDDSDNQANGYLKKKRELSEEELEKSPALLPEWYREIARYNAQNPFFTRAYLVLRAEALDESHPAHDYFEQRGRRLRAFVSAVPWKLPPEYATPESKAVLSMAVGSAMEGLESRWLGEEGIDFLEYWGKYEDILFPLPHWEGYR</sequence>
<dbReference type="Proteomes" id="UP000243657">
    <property type="component" value="Unassembled WGS sequence"/>
</dbReference>
<accession>A0A261F5P3</accession>
<dbReference type="Pfam" id="PF00440">
    <property type="entry name" value="TetR_N"/>
    <property type="match status" value="1"/>
</dbReference>
<gene>
    <name evidence="4" type="ORF">ALMA_0846</name>
</gene>
<feature type="domain" description="HTH tetR-type" evidence="3">
    <location>
        <begin position="8"/>
        <end position="68"/>
    </location>
</feature>
<dbReference type="InterPro" id="IPR001647">
    <property type="entry name" value="HTH_TetR"/>
</dbReference>
<evidence type="ECO:0000313" key="5">
    <source>
        <dbReference type="Proteomes" id="UP000243657"/>
    </source>
</evidence>
<dbReference type="PROSITE" id="PS50977">
    <property type="entry name" value="HTH_TETR_2"/>
    <property type="match status" value="1"/>
</dbReference>
<protein>
    <submittedName>
        <fullName evidence="4">AcrR family transcriptional regulator</fullName>
    </submittedName>
</protein>
<evidence type="ECO:0000259" key="3">
    <source>
        <dbReference type="PROSITE" id="PS50977"/>
    </source>
</evidence>